<dbReference type="InterPro" id="IPR036866">
    <property type="entry name" value="RibonucZ/Hydroxyglut_hydro"/>
</dbReference>
<sequence length="214" mass="23039">MRLTKFEHAGLLLETSGRRLFVDPGMFTTPITDAVGTVAVVITHEHPDHWTPEQLRRILDASPDAVVYGPEGVVTAAGEAGIAVTRVDPGDSIEAGPFPLRFFGGRHAVIHSSIPVVDNVGVLVDEVLYYPGDSWAVPEGVEVDLLAVPAGAPWMKIAEAMDYVLEVKPKRSFPTHEMVLSVAGKSMANDRIQWATEQGGGEFFALQPGDSLDL</sequence>
<protein>
    <submittedName>
        <fullName evidence="2">MBL fold metallo-hydrolase</fullName>
    </submittedName>
</protein>
<dbReference type="InterPro" id="IPR050114">
    <property type="entry name" value="UPF0173_UPF0282_UlaG_hydrolase"/>
</dbReference>
<dbReference type="InterPro" id="IPR001279">
    <property type="entry name" value="Metallo-B-lactamas"/>
</dbReference>
<evidence type="ECO:0000313" key="3">
    <source>
        <dbReference type="Proteomes" id="UP001165587"/>
    </source>
</evidence>
<evidence type="ECO:0000259" key="1">
    <source>
        <dbReference type="SMART" id="SM00849"/>
    </source>
</evidence>
<dbReference type="Proteomes" id="UP001165587">
    <property type="component" value="Unassembled WGS sequence"/>
</dbReference>
<proteinExistence type="predicted"/>
<comment type="caution">
    <text evidence="2">The sequence shown here is derived from an EMBL/GenBank/DDBJ whole genome shotgun (WGS) entry which is preliminary data.</text>
</comment>
<accession>A0AA41XD90</accession>
<dbReference type="EMBL" id="JANLCK010000003">
    <property type="protein sequence ID" value="MCS5725912.1"/>
    <property type="molecule type" value="Genomic_DNA"/>
</dbReference>
<dbReference type="Gene3D" id="3.60.15.10">
    <property type="entry name" value="Ribonuclease Z/Hydroxyacylglutathione hydrolase-like"/>
    <property type="match status" value="1"/>
</dbReference>
<dbReference type="SUPFAM" id="SSF56281">
    <property type="entry name" value="Metallo-hydrolase/oxidoreductase"/>
    <property type="match status" value="1"/>
</dbReference>
<dbReference type="SMART" id="SM00849">
    <property type="entry name" value="Lactamase_B"/>
    <property type="match status" value="1"/>
</dbReference>
<reference evidence="2" key="1">
    <citation type="submission" date="2022-08" db="EMBL/GenBank/DDBJ databases">
        <authorList>
            <person name="Deng Y."/>
            <person name="Han X.-F."/>
            <person name="Zhang Y.-Q."/>
        </authorList>
    </citation>
    <scope>NUCLEOTIDE SEQUENCE</scope>
    <source>
        <strain evidence="2">CPCC 203407</strain>
    </source>
</reference>
<dbReference type="PANTHER" id="PTHR43546:SF3">
    <property type="entry name" value="UPF0173 METAL-DEPENDENT HYDROLASE MJ1163"/>
    <property type="match status" value="1"/>
</dbReference>
<feature type="domain" description="Metallo-beta-lactamase" evidence="1">
    <location>
        <begin position="7"/>
        <end position="176"/>
    </location>
</feature>
<dbReference type="AlphaFoldDB" id="A0AA41XD90"/>
<keyword evidence="3" id="KW-1185">Reference proteome</keyword>
<evidence type="ECO:0000313" key="2">
    <source>
        <dbReference type="EMBL" id="MCS5725912.1"/>
    </source>
</evidence>
<dbReference type="RefSeq" id="WP_259526505.1">
    <property type="nucleotide sequence ID" value="NZ_JANLCK010000003.1"/>
</dbReference>
<dbReference type="PANTHER" id="PTHR43546">
    <property type="entry name" value="UPF0173 METAL-DEPENDENT HYDROLASE MJ1163-RELATED"/>
    <property type="match status" value="1"/>
</dbReference>
<dbReference type="Pfam" id="PF13483">
    <property type="entry name" value="Lactamase_B_3"/>
    <property type="match status" value="1"/>
</dbReference>
<gene>
    <name evidence="2" type="ORF">N1028_08375</name>
</gene>
<name>A0AA41XD90_9MICO</name>
<organism evidence="2 3">
    <name type="scientific">Herbiconiux oxytropis</name>
    <dbReference type="NCBI Taxonomy" id="2970915"/>
    <lineage>
        <taxon>Bacteria</taxon>
        <taxon>Bacillati</taxon>
        <taxon>Actinomycetota</taxon>
        <taxon>Actinomycetes</taxon>
        <taxon>Micrococcales</taxon>
        <taxon>Microbacteriaceae</taxon>
        <taxon>Herbiconiux</taxon>
    </lineage>
</organism>